<accession>A0A6J7T8C1</accession>
<feature type="compositionally biased region" description="Polar residues" evidence="1">
    <location>
        <begin position="38"/>
        <end position="54"/>
    </location>
</feature>
<proteinExistence type="predicted"/>
<evidence type="ECO:0000256" key="1">
    <source>
        <dbReference type="SAM" id="MobiDB-lite"/>
    </source>
</evidence>
<reference evidence="2" key="1">
    <citation type="submission" date="2020-05" db="EMBL/GenBank/DDBJ databases">
        <authorList>
            <person name="Chiriac C."/>
            <person name="Salcher M."/>
            <person name="Ghai R."/>
            <person name="Kavagutti S V."/>
        </authorList>
    </citation>
    <scope>NUCLEOTIDE SEQUENCE</scope>
</reference>
<feature type="region of interest" description="Disordered" evidence="1">
    <location>
        <begin position="1"/>
        <end position="54"/>
    </location>
</feature>
<dbReference type="AlphaFoldDB" id="A0A6J7T8C1"/>
<evidence type="ECO:0000313" key="2">
    <source>
        <dbReference type="EMBL" id="CAB5049336.1"/>
    </source>
</evidence>
<protein>
    <submittedName>
        <fullName evidence="2">Unannotated protein</fullName>
    </submittedName>
</protein>
<dbReference type="EMBL" id="CAFBQI010000054">
    <property type="protein sequence ID" value="CAB5049336.1"/>
    <property type="molecule type" value="Genomic_DNA"/>
</dbReference>
<gene>
    <name evidence="2" type="ORF">UFOPK4303_00761</name>
</gene>
<organism evidence="2">
    <name type="scientific">freshwater metagenome</name>
    <dbReference type="NCBI Taxonomy" id="449393"/>
    <lineage>
        <taxon>unclassified sequences</taxon>
        <taxon>metagenomes</taxon>
        <taxon>ecological metagenomes</taxon>
    </lineage>
</organism>
<sequence>MREVEIPSSNSDLRARSNASSPDVRAATARADAIPKDSLNNRPFTSLCRSPGDS</sequence>
<name>A0A6J7T8C1_9ZZZZ</name>
<feature type="compositionally biased region" description="Polar residues" evidence="1">
    <location>
        <begin position="7"/>
        <end position="21"/>
    </location>
</feature>